<dbReference type="InterPro" id="IPR023940">
    <property type="entry name" value="DHDPR_bac"/>
</dbReference>
<comment type="catalytic activity">
    <reaction evidence="10">
        <text>(S)-2,3,4,5-tetrahydrodipicolinate + NADP(+) + H2O = (2S,4S)-4-hydroxy-2,3,4,5-tetrahydrodipicolinate + NADPH + H(+)</text>
        <dbReference type="Rhea" id="RHEA:35331"/>
        <dbReference type="ChEBI" id="CHEBI:15377"/>
        <dbReference type="ChEBI" id="CHEBI:15378"/>
        <dbReference type="ChEBI" id="CHEBI:16845"/>
        <dbReference type="ChEBI" id="CHEBI:57783"/>
        <dbReference type="ChEBI" id="CHEBI:58349"/>
        <dbReference type="ChEBI" id="CHEBI:67139"/>
        <dbReference type="EC" id="1.17.1.8"/>
    </reaction>
</comment>
<dbReference type="GO" id="GO:0005829">
    <property type="term" value="C:cytosol"/>
    <property type="evidence" value="ECO:0007669"/>
    <property type="project" value="TreeGrafter"/>
</dbReference>
<dbReference type="PANTHER" id="PTHR20836:SF0">
    <property type="entry name" value="4-HYDROXY-TETRAHYDRODIPICOLINATE REDUCTASE 1, CHLOROPLASTIC-RELATED"/>
    <property type="match status" value="1"/>
</dbReference>
<evidence type="ECO:0000259" key="13">
    <source>
        <dbReference type="Pfam" id="PF01113"/>
    </source>
</evidence>
<evidence type="ECO:0000313" key="15">
    <source>
        <dbReference type="EMBL" id="OAN45984.1"/>
    </source>
</evidence>
<dbReference type="SUPFAM" id="SSF51735">
    <property type="entry name" value="NAD(P)-binding Rossmann-fold domains"/>
    <property type="match status" value="1"/>
</dbReference>
<gene>
    <name evidence="15" type="ORF">A6A03_01620</name>
</gene>
<dbReference type="RefSeq" id="WP_066786590.1">
    <property type="nucleotide sequence ID" value="NZ_LWQS01000049.1"/>
</dbReference>
<comment type="caution">
    <text evidence="15">The sequence shown here is derived from an EMBL/GenBank/DDBJ whole genome shotgun (WGS) entry which is preliminary data.</text>
</comment>
<evidence type="ECO:0000256" key="1">
    <source>
        <dbReference type="ARBA" id="ARBA00006642"/>
    </source>
</evidence>
<keyword evidence="4" id="KW-0220">Diaminopimelate biosynthesis</keyword>
<dbReference type="InterPro" id="IPR022663">
    <property type="entry name" value="DapB_C"/>
</dbReference>
<organism evidence="15 16">
    <name type="scientific">Chloroflexus islandicus</name>
    <dbReference type="NCBI Taxonomy" id="1707952"/>
    <lineage>
        <taxon>Bacteria</taxon>
        <taxon>Bacillati</taxon>
        <taxon>Chloroflexota</taxon>
        <taxon>Chloroflexia</taxon>
        <taxon>Chloroflexales</taxon>
        <taxon>Chloroflexineae</taxon>
        <taxon>Chloroflexaceae</taxon>
        <taxon>Chloroflexus</taxon>
    </lineage>
</organism>
<keyword evidence="7" id="KW-0457">Lysine biosynthesis</keyword>
<evidence type="ECO:0000256" key="11">
    <source>
        <dbReference type="ARBA" id="ARBA00049396"/>
    </source>
</evidence>
<feature type="domain" description="Dihydrodipicolinate reductase C-terminal" evidence="14">
    <location>
        <begin position="130"/>
        <end position="254"/>
    </location>
</feature>
<evidence type="ECO:0000256" key="10">
    <source>
        <dbReference type="ARBA" id="ARBA00049080"/>
    </source>
</evidence>
<evidence type="ECO:0000256" key="7">
    <source>
        <dbReference type="ARBA" id="ARBA00023154"/>
    </source>
</evidence>
<keyword evidence="6" id="KW-0520">NAD</keyword>
<proteinExistence type="inferred from homology"/>
<evidence type="ECO:0000256" key="6">
    <source>
        <dbReference type="ARBA" id="ARBA00023027"/>
    </source>
</evidence>
<dbReference type="Gene3D" id="3.30.360.10">
    <property type="entry name" value="Dihydrodipicolinate Reductase, domain 2"/>
    <property type="match status" value="1"/>
</dbReference>
<evidence type="ECO:0000256" key="9">
    <source>
        <dbReference type="ARBA" id="ARBA00038983"/>
    </source>
</evidence>
<comment type="similarity">
    <text evidence="1">Belongs to the DapB family.</text>
</comment>
<dbReference type="STRING" id="1707952.A6A03_01620"/>
<evidence type="ECO:0000256" key="2">
    <source>
        <dbReference type="ARBA" id="ARBA00022605"/>
    </source>
</evidence>
<keyword evidence="3" id="KW-0521">NADP</keyword>
<dbReference type="InterPro" id="IPR036291">
    <property type="entry name" value="NAD(P)-bd_dom_sf"/>
</dbReference>
<feature type="domain" description="Dihydrodipicolinate reductase N-terminal" evidence="13">
    <location>
        <begin position="3"/>
        <end position="126"/>
    </location>
</feature>
<evidence type="ECO:0000256" key="4">
    <source>
        <dbReference type="ARBA" id="ARBA00022915"/>
    </source>
</evidence>
<protein>
    <recommendedName>
        <fullName evidence="9 12">4-hydroxy-tetrahydrodipicolinate reductase</fullName>
        <ecNumber evidence="9 12">1.17.1.8</ecNumber>
    </recommendedName>
</protein>
<evidence type="ECO:0000256" key="5">
    <source>
        <dbReference type="ARBA" id="ARBA00023002"/>
    </source>
</evidence>
<dbReference type="Gene3D" id="3.40.50.720">
    <property type="entry name" value="NAD(P)-binding Rossmann-like Domain"/>
    <property type="match status" value="1"/>
</dbReference>
<dbReference type="EMBL" id="LWQS01000049">
    <property type="protein sequence ID" value="OAN45984.1"/>
    <property type="molecule type" value="Genomic_DNA"/>
</dbReference>
<name>A0A178MDP7_9CHLR</name>
<evidence type="ECO:0000313" key="16">
    <source>
        <dbReference type="Proteomes" id="UP000078287"/>
    </source>
</evidence>
<keyword evidence="16" id="KW-1185">Reference proteome</keyword>
<dbReference type="SUPFAM" id="SSF55347">
    <property type="entry name" value="Glyceraldehyde-3-phosphate dehydrogenase-like, C-terminal domain"/>
    <property type="match status" value="1"/>
</dbReference>
<keyword evidence="5" id="KW-0560">Oxidoreductase</keyword>
<dbReference type="PANTHER" id="PTHR20836">
    <property type="entry name" value="DIHYDRODIPICOLINATE REDUCTASE"/>
    <property type="match status" value="1"/>
</dbReference>
<dbReference type="Pfam" id="PF01113">
    <property type="entry name" value="DapB_N"/>
    <property type="match status" value="1"/>
</dbReference>
<dbReference type="GO" id="GO:0009089">
    <property type="term" value="P:lysine biosynthetic process via diaminopimelate"/>
    <property type="evidence" value="ECO:0007669"/>
    <property type="project" value="UniProtKB-UniRule"/>
</dbReference>
<dbReference type="NCBIfam" id="TIGR00036">
    <property type="entry name" value="dapB"/>
    <property type="match status" value="1"/>
</dbReference>
<comment type="pathway">
    <text evidence="8">Amino-acid biosynthesis; L-lysine biosynthesis via DAP pathway; (S)-tetrahydrodipicolinate from L-aspartate: step 4/4.</text>
</comment>
<sequence>MPIHVCLAGATGWAGSALARAIATTDDIVLTAAVARRAAGQRLGAVLGEPRLDCLVYATAAEALAQPCDVFFEYTKPDMAKANVLAALDRGCHVVIGTSGLSDDDYAEIATAAQAAGRGVLAVGNFALTAVLLQKFAEVAARYIAQWEIIDYARDTKPDAPSGTARELAARLGRIRAAELTVPLEATKGVPATRGARLNGMQVHSVRLPGYTIALEVVFGMPDQRLTIRHDAGASAEPYVAGALLAIRRVSGLVGLHRGLDSVLELE</sequence>
<dbReference type="EC" id="1.17.1.8" evidence="9 12"/>
<accession>A0A178MDP7</accession>
<keyword evidence="2" id="KW-0028">Amino-acid biosynthesis</keyword>
<dbReference type="Proteomes" id="UP000078287">
    <property type="component" value="Unassembled WGS sequence"/>
</dbReference>
<dbReference type="GO" id="GO:0008839">
    <property type="term" value="F:4-hydroxy-tetrahydrodipicolinate reductase"/>
    <property type="evidence" value="ECO:0007669"/>
    <property type="project" value="UniProtKB-UniRule"/>
</dbReference>
<evidence type="ECO:0000256" key="3">
    <source>
        <dbReference type="ARBA" id="ARBA00022857"/>
    </source>
</evidence>
<dbReference type="OrthoDB" id="9790352at2"/>
<evidence type="ECO:0000256" key="8">
    <source>
        <dbReference type="ARBA" id="ARBA00037922"/>
    </source>
</evidence>
<dbReference type="PIRSF" id="PIRSF000161">
    <property type="entry name" value="DHPR"/>
    <property type="match status" value="1"/>
</dbReference>
<dbReference type="InterPro" id="IPR000846">
    <property type="entry name" value="DapB_N"/>
</dbReference>
<reference evidence="15 16" key="1">
    <citation type="submission" date="2016-04" db="EMBL/GenBank/DDBJ databases">
        <title>Chloroflexus islandicus sp. nov., a thermophilic filamentous anoxygenic phototrophic bacterium from geyser Strokkur (Iceland).</title>
        <authorList>
            <person name="Gaisin V.A."/>
            <person name="Kalashnikov A.M."/>
            <person name="Sukhacheva M.V."/>
            <person name="Grouzdev D.S."/>
            <person name="Ivanov T.M."/>
            <person name="Kuznetsov B."/>
            <person name="Gorlenko V.M."/>
        </authorList>
    </citation>
    <scope>NUCLEOTIDE SEQUENCE [LARGE SCALE GENOMIC DNA]</scope>
    <source>
        <strain evidence="16">isl-2</strain>
    </source>
</reference>
<dbReference type="AlphaFoldDB" id="A0A178MDP7"/>
<dbReference type="CDD" id="cd02274">
    <property type="entry name" value="DHDPR_N"/>
    <property type="match status" value="1"/>
</dbReference>
<evidence type="ECO:0000256" key="12">
    <source>
        <dbReference type="NCBIfam" id="TIGR00036"/>
    </source>
</evidence>
<dbReference type="Pfam" id="PF05173">
    <property type="entry name" value="DapB_C"/>
    <property type="match status" value="1"/>
</dbReference>
<comment type="catalytic activity">
    <reaction evidence="11">
        <text>(S)-2,3,4,5-tetrahydrodipicolinate + NAD(+) + H2O = (2S,4S)-4-hydroxy-2,3,4,5-tetrahydrodipicolinate + NADH + H(+)</text>
        <dbReference type="Rhea" id="RHEA:35323"/>
        <dbReference type="ChEBI" id="CHEBI:15377"/>
        <dbReference type="ChEBI" id="CHEBI:15378"/>
        <dbReference type="ChEBI" id="CHEBI:16845"/>
        <dbReference type="ChEBI" id="CHEBI:57540"/>
        <dbReference type="ChEBI" id="CHEBI:57945"/>
        <dbReference type="ChEBI" id="CHEBI:67139"/>
        <dbReference type="EC" id="1.17.1.8"/>
    </reaction>
</comment>
<dbReference type="GO" id="GO:0019877">
    <property type="term" value="P:diaminopimelate biosynthetic process"/>
    <property type="evidence" value="ECO:0007669"/>
    <property type="project" value="UniProtKB-KW"/>
</dbReference>
<evidence type="ECO:0000259" key="14">
    <source>
        <dbReference type="Pfam" id="PF05173"/>
    </source>
</evidence>